<accession>A0ABW5GJK9</accession>
<protein>
    <submittedName>
        <fullName evidence="7">TlpA family protein disulfide reductase</fullName>
    </submittedName>
</protein>
<dbReference type="RefSeq" id="WP_345406710.1">
    <property type="nucleotide sequence ID" value="NZ_BAABHG010000020.1"/>
</dbReference>
<comment type="subcellular location">
    <subcellularLocation>
        <location evidence="1">Cell envelope</location>
    </subcellularLocation>
</comment>
<keyword evidence="4" id="KW-1015">Disulfide bond</keyword>
<evidence type="ECO:0000313" key="7">
    <source>
        <dbReference type="EMBL" id="MFD2461071.1"/>
    </source>
</evidence>
<keyword evidence="3" id="KW-0735">Signal-anchor</keyword>
<gene>
    <name evidence="7" type="ORF">ACFSYJ_20865</name>
</gene>
<comment type="caution">
    <text evidence="7">The sequence shown here is derived from an EMBL/GenBank/DDBJ whole genome shotgun (WGS) entry which is preliminary data.</text>
</comment>
<dbReference type="PANTHER" id="PTHR42852:SF6">
    <property type="entry name" value="THIOL:DISULFIDE INTERCHANGE PROTEIN DSBE"/>
    <property type="match status" value="1"/>
</dbReference>
<dbReference type="PANTHER" id="PTHR42852">
    <property type="entry name" value="THIOL:DISULFIDE INTERCHANGE PROTEIN DSBE"/>
    <property type="match status" value="1"/>
</dbReference>
<evidence type="ECO:0000256" key="2">
    <source>
        <dbReference type="ARBA" id="ARBA00022748"/>
    </source>
</evidence>
<name>A0ABW5GJK9_9PSEU</name>
<keyword evidence="8" id="KW-1185">Reference proteome</keyword>
<dbReference type="InterPro" id="IPR013766">
    <property type="entry name" value="Thioredoxin_domain"/>
</dbReference>
<proteinExistence type="predicted"/>
<evidence type="ECO:0000256" key="4">
    <source>
        <dbReference type="ARBA" id="ARBA00023157"/>
    </source>
</evidence>
<sequence>MTKVTRWALVVAVLAVALLVAFLPRGGDPARTPPSPGLADARAKAALTPCPSPPGGEVEALRGVSADCLGDGAKVDLGQALSGGPVLVNVWASWCQPCRTELPVLQDYARQPGAAKVLGVQVASPAEDGLGLLAELGVHLPSVYDGPGRTGPVREALKTPPSLPASYLVTASGQVRFIANPRTFRDTDEVRAAIEATTAGAP</sequence>
<dbReference type="EMBL" id="JBHUKU010000009">
    <property type="protein sequence ID" value="MFD2461071.1"/>
    <property type="molecule type" value="Genomic_DNA"/>
</dbReference>
<evidence type="ECO:0000259" key="6">
    <source>
        <dbReference type="PROSITE" id="PS51352"/>
    </source>
</evidence>
<reference evidence="8" key="1">
    <citation type="journal article" date="2019" name="Int. J. Syst. Evol. Microbiol.">
        <title>The Global Catalogue of Microorganisms (GCM) 10K type strain sequencing project: providing services to taxonomists for standard genome sequencing and annotation.</title>
        <authorList>
            <consortium name="The Broad Institute Genomics Platform"/>
            <consortium name="The Broad Institute Genome Sequencing Center for Infectious Disease"/>
            <person name="Wu L."/>
            <person name="Ma J."/>
        </authorList>
    </citation>
    <scope>NUCLEOTIDE SEQUENCE [LARGE SCALE GENOMIC DNA]</scope>
    <source>
        <strain evidence="8">CGMCC 4.7643</strain>
    </source>
</reference>
<keyword evidence="2" id="KW-0201">Cytochrome c-type biogenesis</keyword>
<dbReference type="PROSITE" id="PS51352">
    <property type="entry name" value="THIOREDOXIN_2"/>
    <property type="match status" value="1"/>
</dbReference>
<dbReference type="Gene3D" id="3.40.30.10">
    <property type="entry name" value="Glutaredoxin"/>
    <property type="match status" value="1"/>
</dbReference>
<organism evidence="7 8">
    <name type="scientific">Amycolatopsis samaneae</name>
    <dbReference type="NCBI Taxonomy" id="664691"/>
    <lineage>
        <taxon>Bacteria</taxon>
        <taxon>Bacillati</taxon>
        <taxon>Actinomycetota</taxon>
        <taxon>Actinomycetes</taxon>
        <taxon>Pseudonocardiales</taxon>
        <taxon>Pseudonocardiaceae</taxon>
        <taxon>Amycolatopsis</taxon>
    </lineage>
</organism>
<evidence type="ECO:0000256" key="5">
    <source>
        <dbReference type="ARBA" id="ARBA00023284"/>
    </source>
</evidence>
<dbReference type="CDD" id="cd02966">
    <property type="entry name" value="TlpA_like_family"/>
    <property type="match status" value="1"/>
</dbReference>
<evidence type="ECO:0000256" key="3">
    <source>
        <dbReference type="ARBA" id="ARBA00022968"/>
    </source>
</evidence>
<feature type="domain" description="Thioredoxin" evidence="6">
    <location>
        <begin position="47"/>
        <end position="199"/>
    </location>
</feature>
<keyword evidence="3" id="KW-0812">Transmembrane</keyword>
<keyword evidence="5" id="KW-0676">Redox-active center</keyword>
<dbReference type="SUPFAM" id="SSF52833">
    <property type="entry name" value="Thioredoxin-like"/>
    <property type="match status" value="1"/>
</dbReference>
<dbReference type="InterPro" id="IPR050553">
    <property type="entry name" value="Thioredoxin_ResA/DsbE_sf"/>
</dbReference>
<evidence type="ECO:0000256" key="1">
    <source>
        <dbReference type="ARBA" id="ARBA00004196"/>
    </source>
</evidence>
<dbReference type="Pfam" id="PF00578">
    <property type="entry name" value="AhpC-TSA"/>
    <property type="match status" value="1"/>
</dbReference>
<dbReference type="InterPro" id="IPR000866">
    <property type="entry name" value="AhpC/TSA"/>
</dbReference>
<dbReference type="Proteomes" id="UP001597419">
    <property type="component" value="Unassembled WGS sequence"/>
</dbReference>
<evidence type="ECO:0000313" key="8">
    <source>
        <dbReference type="Proteomes" id="UP001597419"/>
    </source>
</evidence>
<dbReference type="InterPro" id="IPR036249">
    <property type="entry name" value="Thioredoxin-like_sf"/>
</dbReference>